<proteinExistence type="inferred from homology"/>
<dbReference type="Gene3D" id="2.40.50.140">
    <property type="entry name" value="Nucleic acid-binding proteins"/>
    <property type="match status" value="1"/>
</dbReference>
<name>A0A8H7DFJ6_9AGAR</name>
<dbReference type="EMBL" id="JACAZH010000003">
    <property type="protein sequence ID" value="KAF7373599.1"/>
    <property type="molecule type" value="Genomic_DNA"/>
</dbReference>
<feature type="region of interest" description="Disordered" evidence="2">
    <location>
        <begin position="229"/>
        <end position="248"/>
    </location>
</feature>
<feature type="domain" description="Zinc finger Mcm10/DnaG-type" evidence="3">
    <location>
        <begin position="366"/>
        <end position="411"/>
    </location>
</feature>
<dbReference type="Pfam" id="PF09329">
    <property type="entry name" value="zf-primase"/>
    <property type="match status" value="1"/>
</dbReference>
<dbReference type="GO" id="GO:0003697">
    <property type="term" value="F:single-stranded DNA binding"/>
    <property type="evidence" value="ECO:0007669"/>
    <property type="project" value="InterPro"/>
</dbReference>
<feature type="region of interest" description="Disordered" evidence="2">
    <location>
        <begin position="25"/>
        <end position="75"/>
    </location>
</feature>
<feature type="region of interest" description="Disordered" evidence="2">
    <location>
        <begin position="517"/>
        <end position="553"/>
    </location>
</feature>
<dbReference type="GO" id="GO:0043596">
    <property type="term" value="C:nuclear replication fork"/>
    <property type="evidence" value="ECO:0007669"/>
    <property type="project" value="TreeGrafter"/>
</dbReference>
<dbReference type="Proteomes" id="UP000623467">
    <property type="component" value="Unassembled WGS sequence"/>
</dbReference>
<dbReference type="GO" id="GO:0006270">
    <property type="term" value="P:DNA replication initiation"/>
    <property type="evidence" value="ECO:0007669"/>
    <property type="project" value="InterPro"/>
</dbReference>
<dbReference type="InterPro" id="IPR012340">
    <property type="entry name" value="NA-bd_OB-fold"/>
</dbReference>
<evidence type="ECO:0000256" key="1">
    <source>
        <dbReference type="ARBA" id="ARBA00009679"/>
    </source>
</evidence>
<dbReference type="InterPro" id="IPR015408">
    <property type="entry name" value="Znf_Mcm10/DnaG"/>
</dbReference>
<dbReference type="AlphaFoldDB" id="A0A8H7DFJ6"/>
<feature type="compositionally biased region" description="Basic and acidic residues" evidence="2">
    <location>
        <begin position="624"/>
        <end position="635"/>
    </location>
</feature>
<comment type="similarity">
    <text evidence="1">Belongs to the MCM10 family.</text>
</comment>
<feature type="region of interest" description="Disordered" evidence="2">
    <location>
        <begin position="601"/>
        <end position="667"/>
    </location>
</feature>
<feature type="region of interest" description="Disordered" evidence="2">
    <location>
        <begin position="410"/>
        <end position="434"/>
    </location>
</feature>
<dbReference type="PANTHER" id="PTHR13454">
    <property type="entry name" value="PROTEIN MCM10 HOMOLOG"/>
    <property type="match status" value="1"/>
</dbReference>
<dbReference type="InterPro" id="IPR040184">
    <property type="entry name" value="Mcm10"/>
</dbReference>
<organism evidence="4 5">
    <name type="scientific">Mycena sanguinolenta</name>
    <dbReference type="NCBI Taxonomy" id="230812"/>
    <lineage>
        <taxon>Eukaryota</taxon>
        <taxon>Fungi</taxon>
        <taxon>Dikarya</taxon>
        <taxon>Basidiomycota</taxon>
        <taxon>Agaricomycotina</taxon>
        <taxon>Agaricomycetes</taxon>
        <taxon>Agaricomycetidae</taxon>
        <taxon>Agaricales</taxon>
        <taxon>Marasmiineae</taxon>
        <taxon>Mycenaceae</taxon>
        <taxon>Mycena</taxon>
    </lineage>
</organism>
<evidence type="ECO:0000313" key="4">
    <source>
        <dbReference type="EMBL" id="KAF7373599.1"/>
    </source>
</evidence>
<keyword evidence="5" id="KW-1185">Reference proteome</keyword>
<gene>
    <name evidence="4" type="ORF">MSAN_00570300</name>
</gene>
<dbReference type="OrthoDB" id="202825at2759"/>
<sequence length="667" mass="72285">MESLAAKERMEKERKAELNRQIAALQAQVSEMPDSDPESRPSSPKRRKLDTGAVLAPTTPSPTGTSMKKRPENIIPSKPAASTLLSSLAKVNRQLNDAEESAPVVRSAAFTDAPMDSSVSGSTAPQRDDRLAIIENLDIGPADHKPCFDDPHFQQLEPNSGIPLVLFLTRTCRITSEDVITYHRPAYTPAVRLLPDKQGYDVPVSGDWITIAVVAERGPYKYSKAPVEITPDEEDGRKGKAKEPPKPSGKKFINLKLVDFGATARSASSATGGKAVIRGDALLSLLLFESDGFEMVPQSEGRPKKVYRGGSRGAFEEMCDLKEGDVVALLNPRILKPFQRSNDTPHPTTNILALTPESASSILVVGRAKDLGLCVAVKRDGKVCKSWCDKRVSDVCEWHVQHAVERARASRPEFSAGTSGMSTTAGKRKSEYDPRRKWGLKPLEESSGATYVFSGHIVSGGRGDPRDSLFISESMGREGQAKASRKLAAREDARVLKALQGRDAEGMKPVMKAREVGLAAKEHSRTSKSGGGKSKQNSGGATESTTEPKAMPAKSAFSAQVIKNLGFDPTLKPGQRRHDNLATKKKLDDLALLQASRKPILLGPRPGEKIRSGVVVPSSKPKKKPVDLTHMHDFDSDSDVPAPAQLLKATEQEPDSNIKMVDLDFDD</sequence>
<feature type="compositionally biased region" description="Basic and acidic residues" evidence="2">
    <location>
        <begin position="235"/>
        <end position="245"/>
    </location>
</feature>
<reference evidence="4" key="1">
    <citation type="submission" date="2020-05" db="EMBL/GenBank/DDBJ databases">
        <title>Mycena genomes resolve the evolution of fungal bioluminescence.</title>
        <authorList>
            <person name="Tsai I.J."/>
        </authorList>
    </citation>
    <scope>NUCLEOTIDE SEQUENCE</scope>
    <source>
        <strain evidence="4">160909Yilan</strain>
    </source>
</reference>
<protein>
    <recommendedName>
        <fullName evidence="3">Zinc finger Mcm10/DnaG-type domain-containing protein</fullName>
    </recommendedName>
</protein>
<accession>A0A8H7DFJ6</accession>
<evidence type="ECO:0000256" key="2">
    <source>
        <dbReference type="SAM" id="MobiDB-lite"/>
    </source>
</evidence>
<evidence type="ECO:0000313" key="5">
    <source>
        <dbReference type="Proteomes" id="UP000623467"/>
    </source>
</evidence>
<dbReference type="GO" id="GO:0003688">
    <property type="term" value="F:DNA replication origin binding"/>
    <property type="evidence" value="ECO:0007669"/>
    <property type="project" value="TreeGrafter"/>
</dbReference>
<evidence type="ECO:0000259" key="3">
    <source>
        <dbReference type="Pfam" id="PF09329"/>
    </source>
</evidence>
<comment type="caution">
    <text evidence="4">The sequence shown here is derived from an EMBL/GenBank/DDBJ whole genome shotgun (WGS) entry which is preliminary data.</text>
</comment>
<feature type="compositionally biased region" description="Polar residues" evidence="2">
    <location>
        <begin position="416"/>
        <end position="425"/>
    </location>
</feature>
<dbReference type="PANTHER" id="PTHR13454:SF11">
    <property type="entry name" value="PROTEIN MCM10 HOMOLOG"/>
    <property type="match status" value="1"/>
</dbReference>